<dbReference type="Pfam" id="PF18758">
    <property type="entry name" value="KDZ"/>
    <property type="match status" value="1"/>
</dbReference>
<name>A0A2G8RVA1_9APHY</name>
<accession>A0A2G8RVA1</accession>
<dbReference type="EMBL" id="AYKW01000056">
    <property type="protein sequence ID" value="PIL25433.1"/>
    <property type="molecule type" value="Genomic_DNA"/>
</dbReference>
<proteinExistence type="predicted"/>
<dbReference type="InterPro" id="IPR040521">
    <property type="entry name" value="KDZ"/>
</dbReference>
<gene>
    <name evidence="1" type="ORF">GSI_13323</name>
</gene>
<organism evidence="1 2">
    <name type="scientific">Ganoderma sinense ZZ0214-1</name>
    <dbReference type="NCBI Taxonomy" id="1077348"/>
    <lineage>
        <taxon>Eukaryota</taxon>
        <taxon>Fungi</taxon>
        <taxon>Dikarya</taxon>
        <taxon>Basidiomycota</taxon>
        <taxon>Agaricomycotina</taxon>
        <taxon>Agaricomycetes</taxon>
        <taxon>Polyporales</taxon>
        <taxon>Polyporaceae</taxon>
        <taxon>Ganoderma</taxon>
    </lineage>
</organism>
<sequence length="380" mass="42381">MPPGLTILRGIGQFHVHGHVAKCFPRFSCNFIAGAGMQDGEIIETLWNKTNAIADSTRGMSAAHRREVIDDHMNDSNWMKLTRMTTILICKWKRACKEWQPAVMAFNELTAGSDSDTVAVWQKEADTADAARVQDPATMDIYDVDNNSVPTRKEVQLMLGEQELSEGASSLGAADWIASGLRIEETKLIIAYSAREAARSSGTQARLSLVQRRQRLAAMISAFHSAGEGHMPGEMPGNGVQLATDMTDLGERWDKVTTEVLTDVQDPPLPAELPETHAIALPSMIGMCRVCQKGFRDLALKERQLREGQLNDALQGIRTGIGYKSLLYRAKVRNASSYRTRLRSFDDVHVADEGVWKHVRIYMQAHRAIQRLFDEDQEED</sequence>
<protein>
    <submittedName>
        <fullName evidence="1">Uncharacterized protein</fullName>
    </submittedName>
</protein>
<comment type="caution">
    <text evidence="1">The sequence shown here is derived from an EMBL/GenBank/DDBJ whole genome shotgun (WGS) entry which is preliminary data.</text>
</comment>
<dbReference type="OrthoDB" id="2787064at2759"/>
<reference evidence="1 2" key="1">
    <citation type="journal article" date="2015" name="Sci. Rep.">
        <title>Chromosome-level genome map provides insights into diverse defense mechanisms in the medicinal fungus Ganoderma sinense.</title>
        <authorList>
            <person name="Zhu Y."/>
            <person name="Xu J."/>
            <person name="Sun C."/>
            <person name="Zhou S."/>
            <person name="Xu H."/>
            <person name="Nelson D.R."/>
            <person name="Qian J."/>
            <person name="Song J."/>
            <person name="Luo H."/>
            <person name="Xiang L."/>
            <person name="Li Y."/>
            <person name="Xu Z."/>
            <person name="Ji A."/>
            <person name="Wang L."/>
            <person name="Lu S."/>
            <person name="Hayward A."/>
            <person name="Sun W."/>
            <person name="Li X."/>
            <person name="Schwartz D.C."/>
            <person name="Wang Y."/>
            <person name="Chen S."/>
        </authorList>
    </citation>
    <scope>NUCLEOTIDE SEQUENCE [LARGE SCALE GENOMIC DNA]</scope>
    <source>
        <strain evidence="1 2">ZZ0214-1</strain>
    </source>
</reference>
<keyword evidence="2" id="KW-1185">Reference proteome</keyword>
<dbReference type="STRING" id="1077348.A0A2G8RVA1"/>
<dbReference type="Proteomes" id="UP000230002">
    <property type="component" value="Unassembled WGS sequence"/>
</dbReference>
<evidence type="ECO:0000313" key="2">
    <source>
        <dbReference type="Proteomes" id="UP000230002"/>
    </source>
</evidence>
<evidence type="ECO:0000313" key="1">
    <source>
        <dbReference type="EMBL" id="PIL25433.1"/>
    </source>
</evidence>
<dbReference type="AlphaFoldDB" id="A0A2G8RVA1"/>